<dbReference type="CDD" id="cd00257">
    <property type="entry name" value="beta-trefoil_FSCN-like"/>
    <property type="match status" value="1"/>
</dbReference>
<gene>
    <name evidence="2" type="ORF">PMAYCL1PPCAC_21710</name>
</gene>
<dbReference type="GO" id="GO:0015629">
    <property type="term" value="C:actin cytoskeleton"/>
    <property type="evidence" value="ECO:0007669"/>
    <property type="project" value="TreeGrafter"/>
</dbReference>
<comment type="caution">
    <text evidence="2">The sequence shown here is derived from an EMBL/GenBank/DDBJ whole genome shotgun (WGS) entry which is preliminary data.</text>
</comment>
<protein>
    <submittedName>
        <fullName evidence="2">Uncharacterized protein</fullName>
    </submittedName>
</protein>
<evidence type="ECO:0000313" key="3">
    <source>
        <dbReference type="Proteomes" id="UP001328107"/>
    </source>
</evidence>
<dbReference type="GO" id="GO:0051015">
    <property type="term" value="F:actin filament binding"/>
    <property type="evidence" value="ECO:0007669"/>
    <property type="project" value="TreeGrafter"/>
</dbReference>
<dbReference type="SUPFAM" id="SSF50405">
    <property type="entry name" value="Actin-crosslinking proteins"/>
    <property type="match status" value="1"/>
</dbReference>
<dbReference type="InterPro" id="IPR008999">
    <property type="entry name" value="Actin-crosslinking"/>
</dbReference>
<dbReference type="GO" id="GO:0030041">
    <property type="term" value="P:actin filament polymerization"/>
    <property type="evidence" value="ECO:0007669"/>
    <property type="project" value="TreeGrafter"/>
</dbReference>
<reference evidence="3" key="1">
    <citation type="submission" date="2022-10" db="EMBL/GenBank/DDBJ databases">
        <title>Genome assembly of Pristionchus species.</title>
        <authorList>
            <person name="Yoshida K."/>
            <person name="Sommer R.J."/>
        </authorList>
    </citation>
    <scope>NUCLEOTIDE SEQUENCE [LARGE SCALE GENOMIC DNA]</scope>
    <source>
        <strain evidence="3">RS5460</strain>
    </source>
</reference>
<dbReference type="Gene3D" id="2.80.10.50">
    <property type="match status" value="1"/>
</dbReference>
<evidence type="ECO:0000256" key="1">
    <source>
        <dbReference type="SAM" id="MobiDB-lite"/>
    </source>
</evidence>
<feature type="region of interest" description="Disordered" evidence="1">
    <location>
        <begin position="127"/>
        <end position="183"/>
    </location>
</feature>
<keyword evidence="3" id="KW-1185">Reference proteome</keyword>
<accession>A0AAN5CVZ8</accession>
<name>A0AAN5CVZ8_9BILA</name>
<dbReference type="Proteomes" id="UP001328107">
    <property type="component" value="Unassembled WGS sequence"/>
</dbReference>
<sequence>FTGRRCIKSYYDSYLRGWDNGTDWNVGTYLQCGKCEQWTIEEHNGKVSLKESCTGKYLRSNIYRFVDMAEKANRHELWTPVRYGGGKWAFKSFHNTYMFAIPNGRISLHLQVRQNVKFTLESWPEPEIEQSDKTTVAPNAEKKVDEHSENDSSEEDDKELTSQELAEVTGQRCVRTHSSAYLR</sequence>
<organism evidence="2 3">
    <name type="scientific">Pristionchus mayeri</name>
    <dbReference type="NCBI Taxonomy" id="1317129"/>
    <lineage>
        <taxon>Eukaryota</taxon>
        <taxon>Metazoa</taxon>
        <taxon>Ecdysozoa</taxon>
        <taxon>Nematoda</taxon>
        <taxon>Chromadorea</taxon>
        <taxon>Rhabditida</taxon>
        <taxon>Rhabditina</taxon>
        <taxon>Diplogasteromorpha</taxon>
        <taxon>Diplogasteroidea</taxon>
        <taxon>Neodiplogasteridae</taxon>
        <taxon>Pristionchus</taxon>
    </lineage>
</organism>
<feature type="non-terminal residue" evidence="2">
    <location>
        <position position="183"/>
    </location>
</feature>
<proteinExistence type="predicted"/>
<dbReference type="EMBL" id="BTRK01000005">
    <property type="protein sequence ID" value="GMR51515.1"/>
    <property type="molecule type" value="Genomic_DNA"/>
</dbReference>
<dbReference type="PANTHER" id="PTHR33351">
    <property type="entry name" value="HISACTOPHILIN-1-RELATED"/>
    <property type="match status" value="1"/>
</dbReference>
<feature type="compositionally biased region" description="Basic and acidic residues" evidence="1">
    <location>
        <begin position="140"/>
        <end position="150"/>
    </location>
</feature>
<dbReference type="PANTHER" id="PTHR33351:SF1">
    <property type="entry name" value="IG-LIKE DOMAIN-CONTAINING PROTEIN-RELATED"/>
    <property type="match status" value="1"/>
</dbReference>
<evidence type="ECO:0000313" key="2">
    <source>
        <dbReference type="EMBL" id="GMR51515.1"/>
    </source>
</evidence>
<dbReference type="AlphaFoldDB" id="A0AAN5CVZ8"/>
<dbReference type="InterPro" id="IPR052883">
    <property type="entry name" value="Hisactophilin"/>
</dbReference>
<feature type="non-terminal residue" evidence="2">
    <location>
        <position position="1"/>
    </location>
</feature>